<keyword evidence="3 5" id="KW-1133">Transmembrane helix</keyword>
<evidence type="ECO:0000256" key="2">
    <source>
        <dbReference type="ARBA" id="ARBA00022692"/>
    </source>
</evidence>
<gene>
    <name evidence="7" type="ORF">SAMN05444165_0133</name>
</gene>
<feature type="transmembrane region" description="Helical" evidence="5">
    <location>
        <begin position="91"/>
        <end position="108"/>
    </location>
</feature>
<dbReference type="PROSITE" id="PS50850">
    <property type="entry name" value="MFS"/>
    <property type="match status" value="1"/>
</dbReference>
<evidence type="ECO:0000256" key="3">
    <source>
        <dbReference type="ARBA" id="ARBA00022989"/>
    </source>
</evidence>
<sequence>MQNAVKLDLESIIDASPVSRFQISIMALCGLVAMLDGCDTQTIAFVAPAIVGSWHVAPAAFGPVFGAGLLGGLLGAIVFGITGDRFGRKPVLLGTVLLFSIGSLLTPLCDSLSSLTAARSVTGLGLGGALPCFVSLTSEYAPKRLRATLVTTMFCGFPLGAVIGGFVSAQLIPAVGWRSVFVVGGVLPLFTIPLLIAFAPESARFLELRGDRKAITRLLRRMRSEFEWSGEAPSIGHGARTPVVNLFREGRALGTVLLWITLFLSLLLTYFLVNWVPVVAGHNGLSIGSAVRAASMLNFGSIFGCIVLGRLADRVGTARVVGCGFLLGAIAIALIGRAAASGTLLGAVAFIAGFFSIGAQICTVAMCAAFYDTFSRATGIGWSMGVGRIGAIVGPVLGGVLLAAGMAPSALFLLVGATSLGAAITSFAIGRFVLRVRQPQSDGAPEYGASAAASRHAG</sequence>
<feature type="transmembrane region" description="Helical" evidence="5">
    <location>
        <begin position="386"/>
        <end position="404"/>
    </location>
</feature>
<dbReference type="InterPro" id="IPR005829">
    <property type="entry name" value="Sugar_transporter_CS"/>
</dbReference>
<dbReference type="CDD" id="cd17365">
    <property type="entry name" value="MFS_PcaK_like"/>
    <property type="match status" value="1"/>
</dbReference>
<dbReference type="SUPFAM" id="SSF103473">
    <property type="entry name" value="MFS general substrate transporter"/>
    <property type="match status" value="1"/>
</dbReference>
<dbReference type="InterPro" id="IPR020846">
    <property type="entry name" value="MFS_dom"/>
</dbReference>
<keyword evidence="4 5" id="KW-0472">Membrane</keyword>
<feature type="transmembrane region" description="Helical" evidence="5">
    <location>
        <begin position="410"/>
        <end position="434"/>
    </location>
</feature>
<proteinExistence type="predicted"/>
<name>A0A1N6FDA0_9BURK</name>
<feature type="transmembrane region" description="Helical" evidence="5">
    <location>
        <begin position="285"/>
        <end position="308"/>
    </location>
</feature>
<dbReference type="Proteomes" id="UP000185151">
    <property type="component" value="Unassembled WGS sequence"/>
</dbReference>
<keyword evidence="2 5" id="KW-0812">Transmembrane</keyword>
<evidence type="ECO:0000313" key="7">
    <source>
        <dbReference type="EMBL" id="SIN93186.1"/>
    </source>
</evidence>
<dbReference type="InterPro" id="IPR011701">
    <property type="entry name" value="MFS"/>
</dbReference>
<evidence type="ECO:0000256" key="5">
    <source>
        <dbReference type="SAM" id="Phobius"/>
    </source>
</evidence>
<keyword evidence="8" id="KW-1185">Reference proteome</keyword>
<feature type="transmembrane region" description="Helical" evidence="5">
    <location>
        <begin position="60"/>
        <end position="79"/>
    </location>
</feature>
<dbReference type="EMBL" id="FSRU01000001">
    <property type="protein sequence ID" value="SIN93186.1"/>
    <property type="molecule type" value="Genomic_DNA"/>
</dbReference>
<feature type="transmembrane region" description="Helical" evidence="5">
    <location>
        <begin position="120"/>
        <end position="137"/>
    </location>
</feature>
<evidence type="ECO:0000259" key="6">
    <source>
        <dbReference type="PROSITE" id="PS50850"/>
    </source>
</evidence>
<dbReference type="PANTHER" id="PTHR23508:SF10">
    <property type="entry name" value="CARBOXYLIC ACID TRANSPORTER PROTEIN HOMOLOG"/>
    <property type="match status" value="1"/>
</dbReference>
<dbReference type="GO" id="GO:0046943">
    <property type="term" value="F:carboxylic acid transmembrane transporter activity"/>
    <property type="evidence" value="ECO:0007669"/>
    <property type="project" value="TreeGrafter"/>
</dbReference>
<dbReference type="GO" id="GO:0005886">
    <property type="term" value="C:plasma membrane"/>
    <property type="evidence" value="ECO:0007669"/>
    <property type="project" value="TreeGrafter"/>
</dbReference>
<feature type="transmembrane region" description="Helical" evidence="5">
    <location>
        <begin position="149"/>
        <end position="169"/>
    </location>
</feature>
<dbReference type="InterPro" id="IPR036259">
    <property type="entry name" value="MFS_trans_sf"/>
</dbReference>
<evidence type="ECO:0000256" key="1">
    <source>
        <dbReference type="ARBA" id="ARBA00004141"/>
    </source>
</evidence>
<organism evidence="7 8">
    <name type="scientific">Paraburkholderia phenazinium</name>
    <dbReference type="NCBI Taxonomy" id="60549"/>
    <lineage>
        <taxon>Bacteria</taxon>
        <taxon>Pseudomonadati</taxon>
        <taxon>Pseudomonadota</taxon>
        <taxon>Betaproteobacteria</taxon>
        <taxon>Burkholderiales</taxon>
        <taxon>Burkholderiaceae</taxon>
        <taxon>Paraburkholderia</taxon>
    </lineage>
</organism>
<dbReference type="Gene3D" id="1.20.1250.20">
    <property type="entry name" value="MFS general substrate transporter like domains"/>
    <property type="match status" value="1"/>
</dbReference>
<feature type="transmembrane region" description="Helical" evidence="5">
    <location>
        <begin position="252"/>
        <end position="273"/>
    </location>
</feature>
<feature type="domain" description="Major facilitator superfamily (MFS) profile" evidence="6">
    <location>
        <begin position="25"/>
        <end position="434"/>
    </location>
</feature>
<evidence type="ECO:0000313" key="8">
    <source>
        <dbReference type="Proteomes" id="UP000185151"/>
    </source>
</evidence>
<dbReference type="Pfam" id="PF07690">
    <property type="entry name" value="MFS_1"/>
    <property type="match status" value="1"/>
</dbReference>
<feature type="transmembrane region" description="Helical" evidence="5">
    <location>
        <begin position="320"/>
        <end position="340"/>
    </location>
</feature>
<comment type="subcellular location">
    <subcellularLocation>
        <location evidence="1">Membrane</location>
        <topology evidence="1">Multi-pass membrane protein</topology>
    </subcellularLocation>
</comment>
<protein>
    <submittedName>
        <fullName evidence="7">MFS transporter, AAHS family, 4-hydroxybenzoate transporter</fullName>
    </submittedName>
</protein>
<dbReference type="AlphaFoldDB" id="A0A1N6FDA0"/>
<reference evidence="7 8" key="1">
    <citation type="submission" date="2016-11" db="EMBL/GenBank/DDBJ databases">
        <authorList>
            <person name="Jaros S."/>
            <person name="Januszkiewicz K."/>
            <person name="Wedrychowicz H."/>
        </authorList>
    </citation>
    <scope>NUCLEOTIDE SEQUENCE [LARGE SCALE GENOMIC DNA]</scope>
    <source>
        <strain evidence="7 8">GAS95</strain>
    </source>
</reference>
<dbReference type="PROSITE" id="PS00217">
    <property type="entry name" value="SUGAR_TRANSPORT_2"/>
    <property type="match status" value="1"/>
</dbReference>
<evidence type="ECO:0000256" key="4">
    <source>
        <dbReference type="ARBA" id="ARBA00023136"/>
    </source>
</evidence>
<feature type="transmembrane region" description="Helical" evidence="5">
    <location>
        <begin position="175"/>
        <end position="199"/>
    </location>
</feature>
<feature type="transmembrane region" description="Helical" evidence="5">
    <location>
        <begin position="346"/>
        <end position="374"/>
    </location>
</feature>
<accession>A0A1N6FDA0</accession>
<dbReference type="PANTHER" id="PTHR23508">
    <property type="entry name" value="CARBOXYLIC ACID TRANSPORTER PROTEIN HOMOLOG"/>
    <property type="match status" value="1"/>
</dbReference>